<dbReference type="PROSITE" id="PS50850">
    <property type="entry name" value="MFS"/>
    <property type="match status" value="1"/>
</dbReference>
<keyword evidence="2" id="KW-0813">Transport</keyword>
<dbReference type="RefSeq" id="WP_078498362.1">
    <property type="nucleotide sequence ID" value="NZ_MSZX01000003.1"/>
</dbReference>
<dbReference type="InterPro" id="IPR011701">
    <property type="entry name" value="MFS"/>
</dbReference>
<feature type="transmembrane region" description="Helical" evidence="6">
    <location>
        <begin position="246"/>
        <end position="264"/>
    </location>
</feature>
<feature type="transmembrane region" description="Helical" evidence="6">
    <location>
        <begin position="9"/>
        <end position="27"/>
    </location>
</feature>
<evidence type="ECO:0000256" key="2">
    <source>
        <dbReference type="ARBA" id="ARBA00022448"/>
    </source>
</evidence>
<evidence type="ECO:0000313" key="8">
    <source>
        <dbReference type="EMBL" id="OPA79362.1"/>
    </source>
</evidence>
<feature type="transmembrane region" description="Helical" evidence="6">
    <location>
        <begin position="204"/>
        <end position="226"/>
    </location>
</feature>
<feature type="transmembrane region" description="Helical" evidence="6">
    <location>
        <begin position="336"/>
        <end position="354"/>
    </location>
</feature>
<keyword evidence="5 6" id="KW-0472">Membrane</keyword>
<dbReference type="PANTHER" id="PTHR23523:SF2">
    <property type="entry name" value="2-NITROIMIDAZOLE TRANSPORTER"/>
    <property type="match status" value="1"/>
</dbReference>
<keyword evidence="9" id="KW-1185">Reference proteome</keyword>
<feature type="transmembrane region" description="Helical" evidence="6">
    <location>
        <begin position="276"/>
        <end position="295"/>
    </location>
</feature>
<feature type="transmembrane region" description="Helical" evidence="6">
    <location>
        <begin position="102"/>
        <end position="123"/>
    </location>
</feature>
<keyword evidence="4 6" id="KW-1133">Transmembrane helix</keyword>
<sequence length="412" mass="44154">MKKQGTRNLVVLFIGIMLIAANLRAPITGLGPLVGMIREDTGLSGTVIGLLTTLTLLAFAVLSPLVPKISQRIGMERTIFLSLIVLTIGILIRYMASVTTLFVGTALLGLAIAVGNVLVPTLIKRDFPDRVGLMTGVYSSFMNLWAAVASGIAIPLADNAGLGWHGALAVWAVLAVIAMFIWLPQLRHSTAAASGARKAHQKINLWHSRLAWCVTLFMGFQSFLFYVNITWLPEIMHAQGMSITTAGWMMSLLQMVSLPASLFTPIIASRMRSQRLLVALVVSGFGIGYATLIIGGSVLTAIGVSLIGIAGGAGFSLAVMFFALRTRTVQQAAEMSGMAQSIGYLIAAVGPMLFGLLHDMTNSWTVSYISLFVTLFLFTIFGLGAGKDDYVVPYERAQDTAEPTIRPEKTPS</sequence>
<dbReference type="PANTHER" id="PTHR23523">
    <property type="match status" value="1"/>
</dbReference>
<evidence type="ECO:0000256" key="1">
    <source>
        <dbReference type="ARBA" id="ARBA00004651"/>
    </source>
</evidence>
<feature type="transmembrane region" description="Helical" evidence="6">
    <location>
        <begin position="301"/>
        <end position="324"/>
    </location>
</feature>
<dbReference type="Gene3D" id="1.20.1250.20">
    <property type="entry name" value="MFS general substrate transporter like domains"/>
    <property type="match status" value="2"/>
</dbReference>
<comment type="subcellular location">
    <subcellularLocation>
        <location evidence="1">Cell membrane</location>
        <topology evidence="1">Multi-pass membrane protein</topology>
    </subcellularLocation>
</comment>
<reference evidence="8 9" key="1">
    <citation type="submission" date="2017-01" db="EMBL/GenBank/DDBJ databases">
        <title>Genome analysis of Paenibacillus selenitrireducens ES3-24.</title>
        <authorList>
            <person name="Xu D."/>
            <person name="Yao R."/>
            <person name="Zheng S."/>
        </authorList>
    </citation>
    <scope>NUCLEOTIDE SEQUENCE [LARGE SCALE GENOMIC DNA]</scope>
    <source>
        <strain evidence="8 9">ES3-24</strain>
    </source>
</reference>
<proteinExistence type="predicted"/>
<feature type="transmembrane region" description="Helical" evidence="6">
    <location>
        <begin position="47"/>
        <end position="66"/>
    </location>
</feature>
<accession>A0A1T2XHU1</accession>
<feature type="transmembrane region" description="Helical" evidence="6">
    <location>
        <begin position="162"/>
        <end position="183"/>
    </location>
</feature>
<organism evidence="8 9">
    <name type="scientific">Paenibacillus selenitireducens</name>
    <dbReference type="NCBI Taxonomy" id="1324314"/>
    <lineage>
        <taxon>Bacteria</taxon>
        <taxon>Bacillati</taxon>
        <taxon>Bacillota</taxon>
        <taxon>Bacilli</taxon>
        <taxon>Bacillales</taxon>
        <taxon>Paenibacillaceae</taxon>
        <taxon>Paenibacillus</taxon>
    </lineage>
</organism>
<dbReference type="Proteomes" id="UP000190188">
    <property type="component" value="Unassembled WGS sequence"/>
</dbReference>
<evidence type="ECO:0000256" key="4">
    <source>
        <dbReference type="ARBA" id="ARBA00022989"/>
    </source>
</evidence>
<keyword evidence="3 6" id="KW-0812">Transmembrane</keyword>
<dbReference type="GO" id="GO:0022857">
    <property type="term" value="F:transmembrane transporter activity"/>
    <property type="evidence" value="ECO:0007669"/>
    <property type="project" value="InterPro"/>
</dbReference>
<evidence type="ECO:0000256" key="5">
    <source>
        <dbReference type="ARBA" id="ARBA00023136"/>
    </source>
</evidence>
<dbReference type="STRING" id="1324314.BVG16_09780"/>
<evidence type="ECO:0000256" key="6">
    <source>
        <dbReference type="SAM" id="Phobius"/>
    </source>
</evidence>
<evidence type="ECO:0000313" key="9">
    <source>
        <dbReference type="Proteomes" id="UP000190188"/>
    </source>
</evidence>
<dbReference type="InterPro" id="IPR052524">
    <property type="entry name" value="MFS_Cyanate_Porter"/>
</dbReference>
<comment type="caution">
    <text evidence="8">The sequence shown here is derived from an EMBL/GenBank/DDBJ whole genome shotgun (WGS) entry which is preliminary data.</text>
</comment>
<name>A0A1T2XHU1_9BACL</name>
<feature type="domain" description="Major facilitator superfamily (MFS) profile" evidence="7">
    <location>
        <begin position="8"/>
        <end position="390"/>
    </location>
</feature>
<protein>
    <submittedName>
        <fullName evidence="8">Transporter</fullName>
    </submittedName>
</protein>
<evidence type="ECO:0000259" key="7">
    <source>
        <dbReference type="PROSITE" id="PS50850"/>
    </source>
</evidence>
<feature type="transmembrane region" description="Helical" evidence="6">
    <location>
        <begin position="366"/>
        <end position="386"/>
    </location>
</feature>
<gene>
    <name evidence="8" type="ORF">BVG16_09780</name>
</gene>
<feature type="transmembrane region" description="Helical" evidence="6">
    <location>
        <begin position="78"/>
        <end position="96"/>
    </location>
</feature>
<dbReference type="CDD" id="cd17339">
    <property type="entry name" value="MFS_NIMT_CynX_like"/>
    <property type="match status" value="1"/>
</dbReference>
<dbReference type="SUPFAM" id="SSF103473">
    <property type="entry name" value="MFS general substrate transporter"/>
    <property type="match status" value="1"/>
</dbReference>
<evidence type="ECO:0000256" key="3">
    <source>
        <dbReference type="ARBA" id="ARBA00022692"/>
    </source>
</evidence>
<dbReference type="GO" id="GO:0005886">
    <property type="term" value="C:plasma membrane"/>
    <property type="evidence" value="ECO:0007669"/>
    <property type="project" value="UniProtKB-SubCell"/>
</dbReference>
<dbReference type="InterPro" id="IPR036259">
    <property type="entry name" value="MFS_trans_sf"/>
</dbReference>
<dbReference type="EMBL" id="MSZX01000003">
    <property type="protein sequence ID" value="OPA79362.1"/>
    <property type="molecule type" value="Genomic_DNA"/>
</dbReference>
<dbReference type="OrthoDB" id="9797740at2"/>
<dbReference type="Pfam" id="PF07690">
    <property type="entry name" value="MFS_1"/>
    <property type="match status" value="1"/>
</dbReference>
<dbReference type="InterPro" id="IPR020846">
    <property type="entry name" value="MFS_dom"/>
</dbReference>
<dbReference type="AlphaFoldDB" id="A0A1T2XHU1"/>
<feature type="transmembrane region" description="Helical" evidence="6">
    <location>
        <begin position="135"/>
        <end position="156"/>
    </location>
</feature>